<dbReference type="GO" id="GO:0005737">
    <property type="term" value="C:cytoplasm"/>
    <property type="evidence" value="ECO:0007669"/>
    <property type="project" value="TreeGrafter"/>
</dbReference>
<evidence type="ECO:0000256" key="1">
    <source>
        <dbReference type="ARBA" id="ARBA00006499"/>
    </source>
</evidence>
<reference evidence="4 5" key="1">
    <citation type="submission" date="2018-03" db="EMBL/GenBank/DDBJ databases">
        <title>Neisseria weixii sp. nov., isolated from the intestinal contents of Tibetan Plateau pika (Ochotona curzoniae) in Yushu, Qinghai Province, China.</title>
        <authorList>
            <person name="Gui Z."/>
        </authorList>
    </citation>
    <scope>NUCLEOTIDE SEQUENCE [LARGE SCALE GENOMIC DNA]</scope>
    <source>
        <strain evidence="4 5">ATCC 51483</strain>
    </source>
</reference>
<keyword evidence="2" id="KW-0378">Hydrolase</keyword>
<dbReference type="AlphaFoldDB" id="A0A2P7U0C4"/>
<feature type="domain" description="Phospholipase/carboxylesterase/thioesterase" evidence="3">
    <location>
        <begin position="12"/>
        <end position="60"/>
    </location>
</feature>
<dbReference type="InterPro" id="IPR029058">
    <property type="entry name" value="AB_hydrolase_fold"/>
</dbReference>
<dbReference type="InterPro" id="IPR003140">
    <property type="entry name" value="PLipase/COase/thioEstase"/>
</dbReference>
<comment type="similarity">
    <text evidence="1">Belongs to the AB hydrolase superfamily. AB hydrolase 2 family.</text>
</comment>
<dbReference type="RefSeq" id="WP_106741444.1">
    <property type="nucleotide sequence ID" value="NZ_PXYY01000031.1"/>
</dbReference>
<dbReference type="Proteomes" id="UP000241868">
    <property type="component" value="Unassembled WGS sequence"/>
</dbReference>
<evidence type="ECO:0000259" key="3">
    <source>
        <dbReference type="Pfam" id="PF02230"/>
    </source>
</evidence>
<dbReference type="GO" id="GO:0052689">
    <property type="term" value="F:carboxylic ester hydrolase activity"/>
    <property type="evidence" value="ECO:0007669"/>
    <property type="project" value="TreeGrafter"/>
</dbReference>
<accession>A0A2P7U0C4</accession>
<dbReference type="GO" id="GO:0008474">
    <property type="term" value="F:palmitoyl-(protein) hydrolase activity"/>
    <property type="evidence" value="ECO:0007669"/>
    <property type="project" value="TreeGrafter"/>
</dbReference>
<dbReference type="Pfam" id="PF02230">
    <property type="entry name" value="Abhydrolase_2"/>
    <property type="match status" value="1"/>
</dbReference>
<dbReference type="Gene3D" id="3.40.50.1820">
    <property type="entry name" value="alpha/beta hydrolase"/>
    <property type="match status" value="1"/>
</dbReference>
<sequence>MYKFINYIITTNEDSDGILQSVNYLHGLLDDLTAQGFDPQKIAIGGFSQGGAISLLGGLLYP</sequence>
<evidence type="ECO:0000313" key="5">
    <source>
        <dbReference type="Proteomes" id="UP000241868"/>
    </source>
</evidence>
<evidence type="ECO:0000256" key="2">
    <source>
        <dbReference type="ARBA" id="ARBA00022801"/>
    </source>
</evidence>
<dbReference type="PANTHER" id="PTHR10655:SF17">
    <property type="entry name" value="LYSOPHOSPHOLIPASE-LIKE PROTEIN 1"/>
    <property type="match status" value="1"/>
</dbReference>
<dbReference type="SUPFAM" id="SSF53474">
    <property type="entry name" value="alpha/beta-Hydrolases"/>
    <property type="match status" value="1"/>
</dbReference>
<keyword evidence="5" id="KW-1185">Reference proteome</keyword>
<gene>
    <name evidence="4" type="ORF">C7N83_06425</name>
</gene>
<dbReference type="PANTHER" id="PTHR10655">
    <property type="entry name" value="LYSOPHOSPHOLIPASE-RELATED"/>
    <property type="match status" value="1"/>
</dbReference>
<dbReference type="OrthoDB" id="9801763at2"/>
<evidence type="ECO:0000313" key="4">
    <source>
        <dbReference type="EMBL" id="PSJ80426.1"/>
    </source>
</evidence>
<name>A0A2P7U0C4_9NEIS</name>
<protein>
    <recommendedName>
        <fullName evidence="3">Phospholipase/carboxylesterase/thioesterase domain-containing protein</fullName>
    </recommendedName>
</protein>
<organism evidence="4 5">
    <name type="scientific">Neisseria iguanae</name>
    <dbReference type="NCBI Taxonomy" id="90242"/>
    <lineage>
        <taxon>Bacteria</taxon>
        <taxon>Pseudomonadati</taxon>
        <taxon>Pseudomonadota</taxon>
        <taxon>Betaproteobacteria</taxon>
        <taxon>Neisseriales</taxon>
        <taxon>Neisseriaceae</taxon>
        <taxon>Neisseria</taxon>
    </lineage>
</organism>
<proteinExistence type="inferred from homology"/>
<dbReference type="EMBL" id="PXYY01000031">
    <property type="protein sequence ID" value="PSJ80426.1"/>
    <property type="molecule type" value="Genomic_DNA"/>
</dbReference>
<comment type="caution">
    <text evidence="4">The sequence shown here is derived from an EMBL/GenBank/DDBJ whole genome shotgun (WGS) entry which is preliminary data.</text>
</comment>
<dbReference type="InterPro" id="IPR050565">
    <property type="entry name" value="LYPA1-2/EST-like"/>
</dbReference>